<name>A0A0J9F5W2_9FIRM</name>
<evidence type="ECO:0000256" key="2">
    <source>
        <dbReference type="SAM" id="MobiDB-lite"/>
    </source>
</evidence>
<dbReference type="PATRIC" id="fig|742734.4.peg.910"/>
<gene>
    <name evidence="4" type="ORF">HMPREF9470_00856</name>
</gene>
<feature type="region of interest" description="Disordered" evidence="2">
    <location>
        <begin position="1"/>
        <end position="22"/>
    </location>
</feature>
<feature type="transmembrane region" description="Helical" evidence="3">
    <location>
        <begin position="32"/>
        <end position="50"/>
    </location>
</feature>
<dbReference type="AlphaFoldDB" id="A0A0J9F5W2"/>
<evidence type="ECO:0008006" key="6">
    <source>
        <dbReference type="Google" id="ProtNLM"/>
    </source>
</evidence>
<feature type="region of interest" description="Disordered" evidence="2">
    <location>
        <begin position="73"/>
        <end position="110"/>
    </location>
</feature>
<evidence type="ECO:0000313" key="4">
    <source>
        <dbReference type="EMBL" id="KMW23640.1"/>
    </source>
</evidence>
<reference evidence="4 5" key="1">
    <citation type="submission" date="2011-04" db="EMBL/GenBank/DDBJ databases">
        <title>The Genome Sequence of Clostridium citroniae WAL-19142.</title>
        <authorList>
            <consortium name="The Broad Institute Genome Sequencing Platform"/>
            <person name="Earl A."/>
            <person name="Ward D."/>
            <person name="Feldgarden M."/>
            <person name="Gevers D."/>
            <person name="Warren Y.A."/>
            <person name="Tyrrell K.L."/>
            <person name="Citron D.M."/>
            <person name="Goldstein E.J."/>
            <person name="Daigneault M."/>
            <person name="Allen-Vercoe E."/>
            <person name="Young S.K."/>
            <person name="Zeng Q."/>
            <person name="Gargeya S."/>
            <person name="Fitzgerald M."/>
            <person name="Haas B."/>
            <person name="Abouelleil A."/>
            <person name="Alvarado L."/>
            <person name="Arachchi H.M."/>
            <person name="Berlin A."/>
            <person name="Brown A."/>
            <person name="Chapman S.B."/>
            <person name="Chen Z."/>
            <person name="Dunbar C."/>
            <person name="Freedman E."/>
            <person name="Gearin G."/>
            <person name="Gellesch M."/>
            <person name="Goldberg J."/>
            <person name="Griggs A."/>
            <person name="Gujja S."/>
            <person name="Heilman E.R."/>
            <person name="Heiman D."/>
            <person name="Howarth C."/>
            <person name="Larson L."/>
            <person name="Lui A."/>
            <person name="MacDonald P.J."/>
            <person name="Mehta T."/>
            <person name="Montmayeur A."/>
            <person name="Murphy C."/>
            <person name="Neiman D."/>
            <person name="Pearson M."/>
            <person name="Priest M."/>
            <person name="Roberts A."/>
            <person name="Saif S."/>
            <person name="Shea T."/>
            <person name="Shenoy N."/>
            <person name="Sisk P."/>
            <person name="Stolte C."/>
            <person name="Sykes S."/>
            <person name="White J."/>
            <person name="Yandava C."/>
            <person name="Wortman J."/>
            <person name="Nusbaum C."/>
            <person name="Birren B."/>
        </authorList>
    </citation>
    <scope>NUCLEOTIDE SEQUENCE [LARGE SCALE GENOMIC DNA]</scope>
    <source>
        <strain evidence="4 5">WAL-19142</strain>
    </source>
</reference>
<evidence type="ECO:0000256" key="3">
    <source>
        <dbReference type="SAM" id="Phobius"/>
    </source>
</evidence>
<evidence type="ECO:0000313" key="5">
    <source>
        <dbReference type="Proteomes" id="UP000037392"/>
    </source>
</evidence>
<keyword evidence="3" id="KW-1133">Transmembrane helix</keyword>
<accession>A0A0J9F5W2</accession>
<comment type="caution">
    <text evidence="4">The sequence shown here is derived from an EMBL/GenBank/DDBJ whole genome shotgun (WGS) entry which is preliminary data.</text>
</comment>
<sequence>MTGERVGEKAGDMTGERNSETMKNRKFSVPDITAIAAFAIVLGISVFWGMKGQGHISGRISGEMAADPGIDNAGGGRMADGAGSEDGAGDVGRAESGDGMGGSGSRARADGVPVLDQDQDALAGDIMKALNEGNLEKAAGIMEREEETLQDLFYTTMEGRRYLYNGEGLSEEIEGQGMVFTMAGTVYYGTFQDGKPEGQCTALQVVNLDAPRYDYSEGLWKDGRMEGKGHTGYCYYQWSPEGEVRDICKTGTFSEDLMDGEVTYTSMNDENETVTWKLEVDRGVVVTDERWVYSESTEEYQLLSEDSDTHAYVLGEEQIKLPVWKNLLVWEE</sequence>
<dbReference type="Proteomes" id="UP000037392">
    <property type="component" value="Unassembled WGS sequence"/>
</dbReference>
<proteinExistence type="predicted"/>
<dbReference type="SUPFAM" id="SSF82185">
    <property type="entry name" value="Histone H3 K4-specific methyltransferase SET7/9 N-terminal domain"/>
    <property type="match status" value="1"/>
</dbReference>
<dbReference type="EMBL" id="ADLK01000005">
    <property type="protein sequence ID" value="KMW23640.1"/>
    <property type="molecule type" value="Genomic_DNA"/>
</dbReference>
<evidence type="ECO:0000256" key="1">
    <source>
        <dbReference type="ARBA" id="ARBA00022737"/>
    </source>
</evidence>
<protein>
    <recommendedName>
        <fullName evidence="6">MORN repeat-containing protein</fullName>
    </recommendedName>
</protein>
<keyword evidence="3" id="KW-0812">Transmembrane</keyword>
<dbReference type="InterPro" id="IPR003409">
    <property type="entry name" value="MORN"/>
</dbReference>
<organism evidence="4 5">
    <name type="scientific">[Clostridium] citroniae WAL-19142</name>
    <dbReference type="NCBI Taxonomy" id="742734"/>
    <lineage>
        <taxon>Bacteria</taxon>
        <taxon>Bacillati</taxon>
        <taxon>Bacillota</taxon>
        <taxon>Clostridia</taxon>
        <taxon>Lachnospirales</taxon>
        <taxon>Lachnospiraceae</taxon>
        <taxon>Enterocloster</taxon>
    </lineage>
</organism>
<keyword evidence="1" id="KW-0677">Repeat</keyword>
<feature type="compositionally biased region" description="Gly residues" evidence="2">
    <location>
        <begin position="73"/>
        <end position="90"/>
    </location>
</feature>
<dbReference type="Pfam" id="PF02493">
    <property type="entry name" value="MORN"/>
    <property type="match status" value="2"/>
</dbReference>
<keyword evidence="3" id="KW-0472">Membrane</keyword>